<dbReference type="NCBIfam" id="TIGR00416">
    <property type="entry name" value="sms"/>
    <property type="match status" value="1"/>
</dbReference>
<dbReference type="PANTHER" id="PTHR32472:SF10">
    <property type="entry name" value="DNA REPAIR PROTEIN RADA-LIKE PROTEIN"/>
    <property type="match status" value="1"/>
</dbReference>
<dbReference type="Pfam" id="PF13541">
    <property type="entry name" value="ChlI"/>
    <property type="match status" value="1"/>
</dbReference>
<keyword evidence="6 13" id="KW-0862">Zinc</keyword>
<keyword evidence="9 11" id="KW-0238">DNA-binding</keyword>
<dbReference type="InterPro" id="IPR014721">
    <property type="entry name" value="Ribsml_uS5_D2-typ_fold_subgr"/>
</dbReference>
<name>A0ABQ3B2C2_9GAMM</name>
<feature type="domain" description="RecA family profile 1" evidence="14">
    <location>
        <begin position="73"/>
        <end position="221"/>
    </location>
</feature>
<keyword evidence="1 11" id="KW-0479">Metal-binding</keyword>
<dbReference type="CDD" id="cd01121">
    <property type="entry name" value="RadA_SMS_N"/>
    <property type="match status" value="1"/>
</dbReference>
<evidence type="ECO:0000256" key="2">
    <source>
        <dbReference type="ARBA" id="ARBA00022741"/>
    </source>
</evidence>
<evidence type="ECO:0000313" key="15">
    <source>
        <dbReference type="EMBL" id="GGY74656.1"/>
    </source>
</evidence>
<comment type="caution">
    <text evidence="15">The sequence shown here is derived from an EMBL/GenBank/DDBJ whole genome shotgun (WGS) entry which is preliminary data.</text>
</comment>
<proteinExistence type="inferred from homology"/>
<dbReference type="PROSITE" id="PS50162">
    <property type="entry name" value="RECA_2"/>
    <property type="match status" value="1"/>
</dbReference>
<keyword evidence="8 11" id="KW-0346">Stress response</keyword>
<evidence type="ECO:0000256" key="1">
    <source>
        <dbReference type="ARBA" id="ARBA00022723"/>
    </source>
</evidence>
<dbReference type="SMART" id="SM00382">
    <property type="entry name" value="AAA"/>
    <property type="match status" value="1"/>
</dbReference>
<evidence type="ECO:0000256" key="8">
    <source>
        <dbReference type="ARBA" id="ARBA00023016"/>
    </source>
</evidence>
<dbReference type="Proteomes" id="UP000619761">
    <property type="component" value="Unassembled WGS sequence"/>
</dbReference>
<comment type="function">
    <text evidence="13">DNA-dependent ATPase involved in processing of recombination intermediates, plays a role in repairing DNA breaks. Stimulates the branch migration of RecA-mediated strand transfer reactions, allowing the 3' invading strand to extend heteroduplex DNA faster. Binds ssDNA in the presence of ADP but not other nucleotides, has ATPase activity that is stimulated by ssDNA and various branched DNA structures, but inhibited by SSB. Does not have RecA's homology-searching function.</text>
</comment>
<dbReference type="SUPFAM" id="SSF54211">
    <property type="entry name" value="Ribosomal protein S5 domain 2-like"/>
    <property type="match status" value="1"/>
</dbReference>
<evidence type="ECO:0000256" key="4">
    <source>
        <dbReference type="ARBA" id="ARBA00022771"/>
    </source>
</evidence>
<dbReference type="Pfam" id="PF13481">
    <property type="entry name" value="AAA_25"/>
    <property type="match status" value="1"/>
</dbReference>
<dbReference type="Pfam" id="PF18073">
    <property type="entry name" value="Zn_ribbon_LapB"/>
    <property type="match status" value="1"/>
</dbReference>
<comment type="function">
    <text evidence="11">Plays a role in repairing double-strand DNA breaks, probably involving stabilizing or processing branched DNA or blocked replication forks.</text>
</comment>
<keyword evidence="3 11" id="KW-0227">DNA damage</keyword>
<dbReference type="Gene3D" id="3.40.50.300">
    <property type="entry name" value="P-loop containing nucleotide triphosphate hydrolases"/>
    <property type="match status" value="1"/>
</dbReference>
<feature type="short sequence motif" description="RadA KNRFG motif" evidence="11">
    <location>
        <begin position="258"/>
        <end position="262"/>
    </location>
</feature>
<comment type="domain">
    <text evidence="11">The middle region has homology to RecA with ATPase motifs including the RadA KNRFG motif, while the C-terminus is homologous to Lon protease.</text>
</comment>
<evidence type="ECO:0000256" key="6">
    <source>
        <dbReference type="ARBA" id="ARBA00022833"/>
    </source>
</evidence>
<dbReference type="PRINTS" id="PR01874">
    <property type="entry name" value="DNAREPAIRADA"/>
</dbReference>
<sequence>MSTKKTNSAFVCNECGADFKKWQGQCPECGAWNSIVEVRLGPTPTNRSAKFEGYAGGATGNNVQTLAEIALGDVPRFSSGTSEFDRVLGGGFVPGSVVLIGGNPGAGKSTLLLQTLCFLARNMHALYVTGEESLQQVAMRAQRLGLPTDKLQMLSETNVETICATAQQVAPKVMVVDSIQVVHMEDISSAPGSVSQVRESAAYLTRFAKQTGTVVILVGHVTKDGSLAGPKVLEHMIDCSILLEGDNDSRFRTLRGNKNRFGAVNELGVFAMTEQGMREVNNPSAIFLQRAEDPAPGSVVMVMWEGTRPLLIEIQALVDDSHLGNPRRVAVGMDQNRLSMLLAVLHRHGGIMVGDQDVFVNVVGGVRVMETSADLAVLLAIVSSFRDKILPQDLMVFGEVGLSGEIRPVPSGQERLREAAKHGFKKAIVPIGNAPREKNLGIEVIAVKNLQEALSAL</sequence>
<feature type="region of interest" description="Lon-protease-like" evidence="11">
    <location>
        <begin position="357"/>
        <end position="457"/>
    </location>
</feature>
<dbReference type="EMBL" id="BMYZ01000001">
    <property type="protein sequence ID" value="GGY74656.1"/>
    <property type="molecule type" value="Genomic_DNA"/>
</dbReference>
<dbReference type="SUPFAM" id="SSF52540">
    <property type="entry name" value="P-loop containing nucleoside triphosphate hydrolases"/>
    <property type="match status" value="1"/>
</dbReference>
<dbReference type="InterPro" id="IPR027417">
    <property type="entry name" value="P-loop_NTPase"/>
</dbReference>
<keyword evidence="16" id="KW-1185">Reference proteome</keyword>
<accession>A0ABQ3B2C2</accession>
<evidence type="ECO:0000256" key="12">
    <source>
        <dbReference type="NCBIfam" id="TIGR00416"/>
    </source>
</evidence>
<evidence type="ECO:0000259" key="14">
    <source>
        <dbReference type="PROSITE" id="PS50162"/>
    </source>
</evidence>
<dbReference type="InterPro" id="IPR020568">
    <property type="entry name" value="Ribosomal_Su5_D2-typ_SF"/>
</dbReference>
<evidence type="ECO:0000256" key="3">
    <source>
        <dbReference type="ARBA" id="ARBA00022763"/>
    </source>
</evidence>
<comment type="similarity">
    <text evidence="11 13">Belongs to the RecA family. RadA subfamily.</text>
</comment>
<dbReference type="InterPro" id="IPR003593">
    <property type="entry name" value="AAA+_ATPase"/>
</dbReference>
<keyword evidence="10 11" id="KW-0234">DNA repair</keyword>
<evidence type="ECO:0000256" key="7">
    <source>
        <dbReference type="ARBA" id="ARBA00022840"/>
    </source>
</evidence>
<dbReference type="HAMAP" id="MF_01498">
    <property type="entry name" value="RadA_bact"/>
    <property type="match status" value="1"/>
</dbReference>
<protein>
    <recommendedName>
        <fullName evidence="11 12">DNA repair protein RadA</fullName>
    </recommendedName>
</protein>
<evidence type="ECO:0000256" key="10">
    <source>
        <dbReference type="ARBA" id="ARBA00023204"/>
    </source>
</evidence>
<dbReference type="PANTHER" id="PTHR32472">
    <property type="entry name" value="DNA REPAIR PROTEIN RADA"/>
    <property type="match status" value="1"/>
</dbReference>
<evidence type="ECO:0000256" key="5">
    <source>
        <dbReference type="ARBA" id="ARBA00022801"/>
    </source>
</evidence>
<dbReference type="RefSeq" id="WP_229837770.1">
    <property type="nucleotide sequence ID" value="NZ_BMYZ01000001.1"/>
</dbReference>
<dbReference type="InterPro" id="IPR020588">
    <property type="entry name" value="RecA_ATP-bd"/>
</dbReference>
<dbReference type="Gene3D" id="3.30.230.10">
    <property type="match status" value="1"/>
</dbReference>
<evidence type="ECO:0000313" key="16">
    <source>
        <dbReference type="Proteomes" id="UP000619761"/>
    </source>
</evidence>
<keyword evidence="4 13" id="KW-0863">Zinc-finger</keyword>
<gene>
    <name evidence="11 15" type="primary">radA</name>
    <name evidence="15" type="ORF">GCM10011613_20140</name>
</gene>
<keyword evidence="7 11" id="KW-0067">ATP-binding</keyword>
<evidence type="ECO:0000256" key="11">
    <source>
        <dbReference type="HAMAP-Rule" id="MF_01498"/>
    </source>
</evidence>
<keyword evidence="2 11" id="KW-0547">Nucleotide-binding</keyword>
<feature type="binding site" evidence="11">
    <location>
        <begin position="102"/>
        <end position="109"/>
    </location>
    <ligand>
        <name>ATP</name>
        <dbReference type="ChEBI" id="CHEBI:30616"/>
    </ligand>
</feature>
<keyword evidence="5" id="KW-0378">Hydrolase</keyword>
<evidence type="ECO:0000256" key="13">
    <source>
        <dbReference type="RuleBase" id="RU003555"/>
    </source>
</evidence>
<organism evidence="15 16">
    <name type="scientific">Cellvibrio zantedeschiae</name>
    <dbReference type="NCBI Taxonomy" id="1237077"/>
    <lineage>
        <taxon>Bacteria</taxon>
        <taxon>Pseudomonadati</taxon>
        <taxon>Pseudomonadota</taxon>
        <taxon>Gammaproteobacteria</taxon>
        <taxon>Cellvibrionales</taxon>
        <taxon>Cellvibrionaceae</taxon>
        <taxon>Cellvibrio</taxon>
    </lineage>
</organism>
<evidence type="ECO:0000256" key="9">
    <source>
        <dbReference type="ARBA" id="ARBA00023125"/>
    </source>
</evidence>
<dbReference type="InterPro" id="IPR004504">
    <property type="entry name" value="DNA_repair_RadA"/>
</dbReference>
<reference evidence="16" key="1">
    <citation type="journal article" date="2019" name="Int. J. Syst. Evol. Microbiol.">
        <title>The Global Catalogue of Microorganisms (GCM) 10K type strain sequencing project: providing services to taxonomists for standard genome sequencing and annotation.</title>
        <authorList>
            <consortium name="The Broad Institute Genomics Platform"/>
            <consortium name="The Broad Institute Genome Sequencing Center for Infectious Disease"/>
            <person name="Wu L."/>
            <person name="Ma J."/>
        </authorList>
    </citation>
    <scope>NUCLEOTIDE SEQUENCE [LARGE SCALE GENOMIC DNA]</scope>
    <source>
        <strain evidence="16">KCTC 32239</strain>
    </source>
</reference>
<dbReference type="InterPro" id="IPR041166">
    <property type="entry name" value="Rubredoxin_2"/>
</dbReference>